<evidence type="ECO:0000313" key="2">
    <source>
        <dbReference type="EMBL" id="TWU60551.1"/>
    </source>
</evidence>
<evidence type="ECO:0000313" key="3">
    <source>
        <dbReference type="Proteomes" id="UP000318288"/>
    </source>
</evidence>
<proteinExistence type="predicted"/>
<dbReference type="AlphaFoldDB" id="A0A5C6FG90"/>
<dbReference type="InterPro" id="IPR022269">
    <property type="entry name" value="SO_2930-like_C"/>
</dbReference>
<dbReference type="InterPro" id="IPR036280">
    <property type="entry name" value="Multihaem_cyt_sf"/>
</dbReference>
<dbReference type="NCBIfam" id="TIGR03805">
    <property type="entry name" value="beta_helix_1"/>
    <property type="match status" value="1"/>
</dbReference>
<dbReference type="SUPFAM" id="SSF48695">
    <property type="entry name" value="Multiheme cytochromes"/>
    <property type="match status" value="1"/>
</dbReference>
<accession>A0A5C6FG90</accession>
<sequence>MHRSYFVASLFLVILHASPITPARAEASKTHAGAAEAIVPSVYRLSPSDDVQYRLQELLISAVPGDVIEFDAGLFQFNRQIDITTDNLTLRGQGSGKTTLTFKGQLSGGQGIEATGNNFLVEGLAIEDTAGNAIKVLGARNVTFRDVRTEWTGETLATNGAYGLYPVQCRNVLIDSCVAIGASDSGIYVGQSRDVIVRGCRAERNVAGIEIENTVGADVYDNVATDNAGGLLVFDLPGLQQKSGRNVRLFRNRISGNNHVNFAAPGNIVAAVPPGTGLMILATDHVEAFDNDITDNQTASILLVSYLVSGKKVNDPDYDSIPEAVSIHDNRISGGGTKPSGEFGLMLSTLGTPVPDILFDGVVNPERLVDGKLPDELQHSIVNNGKARFLNFKFADLNPISLASGTYKPERDVSVYSKPRASLAPISLADHDPPTKLADKTVLAYRAAPKRLSEFGLFEGNGSTQQPVAGVVPYDLNTTLFTDHATKYRFIRVPDGASIGYTDTGVLRFPEGTVIAKTFAYPVDGTDTTKGERLLETRIELIEEGEWFGYSYQWNDDQTDASLLLGGGEVNVSWINEDGEHLSNRYEIPNANQCLNCHSQNAAYVPIGPTAMNMNRDYDFGDGKANQLDYLAEKHLLVDLPPAAKRDRMPVSDDPSTGSLNQRAHAWLDVNCAHCHSPQGTARTSGLDLRFKQSDPAKFGLWKSPVAAGHGSGGRSYDIVPGEPDKSILLYRIQSATPGIRMPSVGRNMVPTKGATLIEQWITAMPKDK</sequence>
<dbReference type="Gene3D" id="2.160.20.10">
    <property type="entry name" value="Single-stranded right-handed beta-helix, Pectin lyase-like"/>
    <property type="match status" value="1"/>
</dbReference>
<dbReference type="NCBIfam" id="TIGR03806">
    <property type="entry name" value="chp_HNE_0200"/>
    <property type="match status" value="1"/>
</dbReference>
<organism evidence="2 3">
    <name type="scientific">Rubripirellula tenax</name>
    <dbReference type="NCBI Taxonomy" id="2528015"/>
    <lineage>
        <taxon>Bacteria</taxon>
        <taxon>Pseudomonadati</taxon>
        <taxon>Planctomycetota</taxon>
        <taxon>Planctomycetia</taxon>
        <taxon>Pirellulales</taxon>
        <taxon>Pirellulaceae</taxon>
        <taxon>Rubripirellula</taxon>
    </lineage>
</organism>
<feature type="domain" description="Right handed beta helix" evidence="1">
    <location>
        <begin position="108"/>
        <end position="233"/>
    </location>
</feature>
<keyword evidence="3" id="KW-1185">Reference proteome</keyword>
<name>A0A5C6FG90_9BACT</name>
<gene>
    <name evidence="2" type="ORF">Poly51_08280</name>
</gene>
<dbReference type="SUPFAM" id="SSF51126">
    <property type="entry name" value="Pectin lyase-like"/>
    <property type="match status" value="1"/>
</dbReference>
<dbReference type="Pfam" id="PF13229">
    <property type="entry name" value="Beta_helix"/>
    <property type="match status" value="1"/>
</dbReference>
<dbReference type="Proteomes" id="UP000318288">
    <property type="component" value="Unassembled WGS sequence"/>
</dbReference>
<comment type="caution">
    <text evidence="2">The sequence shown here is derived from an EMBL/GenBank/DDBJ whole genome shotgun (WGS) entry which is preliminary data.</text>
</comment>
<dbReference type="OrthoDB" id="338827at2"/>
<dbReference type="InterPro" id="IPR011050">
    <property type="entry name" value="Pectin_lyase_fold/virulence"/>
</dbReference>
<dbReference type="InterPro" id="IPR039448">
    <property type="entry name" value="Beta_helix"/>
</dbReference>
<reference evidence="2 3" key="1">
    <citation type="submission" date="2019-02" db="EMBL/GenBank/DDBJ databases">
        <title>Deep-cultivation of Planctomycetes and their phenomic and genomic characterization uncovers novel biology.</title>
        <authorList>
            <person name="Wiegand S."/>
            <person name="Jogler M."/>
            <person name="Boedeker C."/>
            <person name="Pinto D."/>
            <person name="Vollmers J."/>
            <person name="Rivas-Marin E."/>
            <person name="Kohn T."/>
            <person name="Peeters S.H."/>
            <person name="Heuer A."/>
            <person name="Rast P."/>
            <person name="Oberbeckmann S."/>
            <person name="Bunk B."/>
            <person name="Jeske O."/>
            <person name="Meyerdierks A."/>
            <person name="Storesund J.E."/>
            <person name="Kallscheuer N."/>
            <person name="Luecker S."/>
            <person name="Lage O.M."/>
            <person name="Pohl T."/>
            <person name="Merkel B.J."/>
            <person name="Hornburger P."/>
            <person name="Mueller R.-W."/>
            <person name="Bruemmer F."/>
            <person name="Labrenz M."/>
            <person name="Spormann A.M."/>
            <person name="Op Den Camp H."/>
            <person name="Overmann J."/>
            <person name="Amann R."/>
            <person name="Jetten M.S.M."/>
            <person name="Mascher T."/>
            <person name="Medema M.H."/>
            <person name="Devos D.P."/>
            <person name="Kaster A.-K."/>
            <person name="Ovreas L."/>
            <person name="Rohde M."/>
            <person name="Galperin M.Y."/>
            <person name="Jogler C."/>
        </authorList>
    </citation>
    <scope>NUCLEOTIDE SEQUENCE [LARGE SCALE GENOMIC DNA]</scope>
    <source>
        <strain evidence="2 3">Poly51</strain>
    </source>
</reference>
<protein>
    <submittedName>
        <fullName evidence="2">Planctomycete cytochrome C</fullName>
    </submittedName>
</protein>
<dbReference type="InterPro" id="IPR006626">
    <property type="entry name" value="PbH1"/>
</dbReference>
<dbReference type="InterPro" id="IPR022442">
    <property type="entry name" value="SO_2930-like_dom"/>
</dbReference>
<dbReference type="InterPro" id="IPR012334">
    <property type="entry name" value="Pectin_lyas_fold"/>
</dbReference>
<dbReference type="RefSeq" id="WP_146454441.1">
    <property type="nucleotide sequence ID" value="NZ_SJPW01000001.1"/>
</dbReference>
<evidence type="ECO:0000259" key="1">
    <source>
        <dbReference type="Pfam" id="PF13229"/>
    </source>
</evidence>
<dbReference type="EMBL" id="SJPW01000001">
    <property type="protein sequence ID" value="TWU60551.1"/>
    <property type="molecule type" value="Genomic_DNA"/>
</dbReference>
<dbReference type="SMART" id="SM00710">
    <property type="entry name" value="PbH1"/>
    <property type="match status" value="8"/>
</dbReference>